<dbReference type="InterPro" id="IPR023476">
    <property type="entry name" value="Pep_tRNA_hydro_II_dom_sf"/>
</dbReference>
<dbReference type="AlphaFoldDB" id="A0A1H9T7U1"/>
<keyword evidence="2" id="KW-1185">Reference proteome</keyword>
<evidence type="ECO:0008006" key="3">
    <source>
        <dbReference type="Google" id="ProtNLM"/>
    </source>
</evidence>
<dbReference type="STRING" id="65499.SAMN04488000_113173"/>
<evidence type="ECO:0000313" key="1">
    <source>
        <dbReference type="EMBL" id="SER93208.1"/>
    </source>
</evidence>
<dbReference type="OrthoDB" id="1684239at2"/>
<evidence type="ECO:0000313" key="2">
    <source>
        <dbReference type="Proteomes" id="UP000199503"/>
    </source>
</evidence>
<dbReference type="InterPro" id="IPR018988">
    <property type="entry name" value="DUF2000"/>
</dbReference>
<proteinExistence type="predicted"/>
<protein>
    <recommendedName>
        <fullName evidence="3">DUF2000 domain-containing protein</fullName>
    </recommendedName>
</protein>
<accession>A0A1H9T7U1</accession>
<reference evidence="2" key="1">
    <citation type="submission" date="2016-10" db="EMBL/GenBank/DDBJ databases">
        <authorList>
            <person name="Varghese N."/>
            <person name="Submissions S."/>
        </authorList>
    </citation>
    <scope>NUCLEOTIDE SEQUENCE [LARGE SCALE GENOMIC DNA]</scope>
    <source>
        <strain evidence="2">DSM 44437</strain>
    </source>
</reference>
<dbReference type="SUPFAM" id="SSF102462">
    <property type="entry name" value="Peptidyl-tRNA hydrolase II"/>
    <property type="match status" value="1"/>
</dbReference>
<dbReference type="EMBL" id="FOFV01000013">
    <property type="protein sequence ID" value="SER93208.1"/>
    <property type="molecule type" value="Genomic_DNA"/>
</dbReference>
<name>A0A1H9T7U1_9PSEU</name>
<dbReference type="Proteomes" id="UP000199503">
    <property type="component" value="Unassembled WGS sequence"/>
</dbReference>
<sequence>MFDTKIAVLLRDDLAGWQALNVTAFLVSGLPEMLKGEPYVDADGMKYLPMFGQPVVVLQGDAELLKKAHGRALNRDQTMTIFTADLFATGNDADNRAAVRKVHTQDLDLVGMAVHGQKNAVDKIFKGARMHP</sequence>
<dbReference type="RefSeq" id="WP_089921765.1">
    <property type="nucleotide sequence ID" value="NZ_FOFV01000013.1"/>
</dbReference>
<gene>
    <name evidence="1" type="ORF">SAMN04488000_113173</name>
</gene>
<organism evidence="1 2">
    <name type="scientific">Lentzea albida</name>
    <dbReference type="NCBI Taxonomy" id="65499"/>
    <lineage>
        <taxon>Bacteria</taxon>
        <taxon>Bacillati</taxon>
        <taxon>Actinomycetota</taxon>
        <taxon>Actinomycetes</taxon>
        <taxon>Pseudonocardiales</taxon>
        <taxon>Pseudonocardiaceae</taxon>
        <taxon>Lentzea</taxon>
    </lineage>
</organism>
<dbReference type="Gene3D" id="3.40.1490.10">
    <property type="entry name" value="Bit1"/>
    <property type="match status" value="1"/>
</dbReference>
<dbReference type="Pfam" id="PF09391">
    <property type="entry name" value="DUF2000"/>
    <property type="match status" value="1"/>
</dbReference>